<keyword evidence="3" id="KW-1185">Reference proteome</keyword>
<proteinExistence type="predicted"/>
<dbReference type="Proteomes" id="UP000886885">
    <property type="component" value="Chromosome 13A"/>
</dbReference>
<sequence>MSENTTKETKILGEFQSLQSSYRLNGRNYLKWSQIVKTFLKGKGKINHLMDNPPSPEDPKFTLWDEEDSMIMSWLWNSIMPEVCGPYMFLVTAKDIWDALRQTYSKVKDAALIYEIKSKLSMTKQGSTMMITNSRNLSDASRNKNDAMNGAEVVKSERRKFFKDDQFCNYCKKSGHTKETCWKLHGKPPRIGPNGGHKWKHSRGYTHLTNSEETTHESSTLEVRGFNKEEIERLRTLLNTMEKPSGSCSLAQNGKILVSHVFSASNKNHSSIWVIDSGATDHMTYSADAFTSYQPCPSREENNTEDKTNNDFDIFSFQIPSRQQSSLISPSYESPNIILQGETIADRPLQVYRRRIQPDLTLLQAQESEPEQGNELSHSSLPIPDLDQPITIRKGRRECTKNPLYPIANFMSFQKFSLSHKAFH</sequence>
<dbReference type="PANTHER" id="PTHR37610:SF92">
    <property type="entry name" value="RETROTRANSPOSON COPIA-LIKE N-TERMINAL DOMAIN-CONTAINING PROTEIN"/>
    <property type="match status" value="1"/>
</dbReference>
<dbReference type="AlphaFoldDB" id="A0A8X8C7X4"/>
<feature type="region of interest" description="Disordered" evidence="1">
    <location>
        <begin position="366"/>
        <end position="388"/>
    </location>
</feature>
<protein>
    <recommendedName>
        <fullName evidence="4">Retrotransposon Copia-like N-terminal domain-containing protein</fullName>
    </recommendedName>
</protein>
<accession>A0A8X8C7X4</accession>
<dbReference type="OrthoDB" id="1751612at2759"/>
<dbReference type="PANTHER" id="PTHR37610">
    <property type="entry name" value="CCHC-TYPE DOMAIN-CONTAINING PROTEIN"/>
    <property type="match status" value="1"/>
</dbReference>
<evidence type="ECO:0000313" key="2">
    <source>
        <dbReference type="EMBL" id="KAG6752151.1"/>
    </source>
</evidence>
<organism evidence="2 3">
    <name type="scientific">Populus tomentosa</name>
    <name type="common">Chinese white poplar</name>
    <dbReference type="NCBI Taxonomy" id="118781"/>
    <lineage>
        <taxon>Eukaryota</taxon>
        <taxon>Viridiplantae</taxon>
        <taxon>Streptophyta</taxon>
        <taxon>Embryophyta</taxon>
        <taxon>Tracheophyta</taxon>
        <taxon>Spermatophyta</taxon>
        <taxon>Magnoliopsida</taxon>
        <taxon>eudicotyledons</taxon>
        <taxon>Gunneridae</taxon>
        <taxon>Pentapetalae</taxon>
        <taxon>rosids</taxon>
        <taxon>fabids</taxon>
        <taxon>Malpighiales</taxon>
        <taxon>Salicaceae</taxon>
        <taxon>Saliceae</taxon>
        <taxon>Populus</taxon>
    </lineage>
</organism>
<evidence type="ECO:0008006" key="4">
    <source>
        <dbReference type="Google" id="ProtNLM"/>
    </source>
</evidence>
<gene>
    <name evidence="2" type="ORF">POTOM_044370</name>
</gene>
<evidence type="ECO:0000313" key="3">
    <source>
        <dbReference type="Proteomes" id="UP000886885"/>
    </source>
</evidence>
<comment type="caution">
    <text evidence="2">The sequence shown here is derived from an EMBL/GenBank/DDBJ whole genome shotgun (WGS) entry which is preliminary data.</text>
</comment>
<dbReference type="EMBL" id="JAAWWB010000025">
    <property type="protein sequence ID" value="KAG6752151.1"/>
    <property type="molecule type" value="Genomic_DNA"/>
</dbReference>
<evidence type="ECO:0000256" key="1">
    <source>
        <dbReference type="SAM" id="MobiDB-lite"/>
    </source>
</evidence>
<name>A0A8X8C7X4_POPTO</name>
<reference evidence="2" key="1">
    <citation type="journal article" date="2020" name="bioRxiv">
        <title>Hybrid origin of Populus tomentosa Carr. identified through genome sequencing and phylogenomic analysis.</title>
        <authorList>
            <person name="An X."/>
            <person name="Gao K."/>
            <person name="Chen Z."/>
            <person name="Li J."/>
            <person name="Yang X."/>
            <person name="Yang X."/>
            <person name="Zhou J."/>
            <person name="Guo T."/>
            <person name="Zhao T."/>
            <person name="Huang S."/>
            <person name="Miao D."/>
            <person name="Khan W.U."/>
            <person name="Rao P."/>
            <person name="Ye M."/>
            <person name="Lei B."/>
            <person name="Liao W."/>
            <person name="Wang J."/>
            <person name="Ji L."/>
            <person name="Li Y."/>
            <person name="Guo B."/>
            <person name="Mustafa N.S."/>
            <person name="Li S."/>
            <person name="Yun Q."/>
            <person name="Keller S.R."/>
            <person name="Mao J."/>
            <person name="Zhang R."/>
            <person name="Strauss S.H."/>
        </authorList>
    </citation>
    <scope>NUCLEOTIDE SEQUENCE</scope>
    <source>
        <strain evidence="2">GM15</strain>
        <tissue evidence="2">Leaf</tissue>
    </source>
</reference>